<keyword evidence="4" id="KW-1185">Reference proteome</keyword>
<gene>
    <name evidence="3" type="ORF">BCL67_11356</name>
</gene>
<evidence type="ECO:0000256" key="1">
    <source>
        <dbReference type="PROSITE-ProRule" id="PRU00409"/>
    </source>
</evidence>
<keyword evidence="1" id="KW-0067">ATP-binding</keyword>
<sequence>MSAEAPAVLTQNPRWQQQERRWAEVGFAPVIVGGDAGAYGAARAFHEAYGITSLVLSKHQMWMIKHSKIITHLEIENGTVMEHVRTGLNLAPVRRLRDQGIPILLLGAIDSTVQAIIELREAHPEDLGDDVVVPYVDRARFDAATVKDNFTALAEKLGVDHPVTRVVDFGAALDTQLPLDLSFPVWAKPADVTAWYWTEFEGKHKVHRVQTPEELAELFGKVHAAGYRASFVVQEEVPGDDQNMRVLTCYADQNSRIRFASWGETVVEDHSPAALGNPSVILTTKNSEAVDQAQKLLTELNWVGYANFDLKYDPRDGRTKFFELNPRLGRSSYYITGAGNNPVEYYVQDFIRGELSADGGTSRVEDQQETVYTVLPGWLAGRYVSDPERRRRITRILRSGGARNPFFYAADRSPRRVALLLAAQASLVRKFLRFYPPSAVTGE</sequence>
<reference evidence="3 4" key="1">
    <citation type="submission" date="2018-03" db="EMBL/GenBank/DDBJ databases">
        <title>Comparative analysis of microorganisms from saline springs in Andes Mountain Range, Colombia.</title>
        <authorList>
            <person name="Rubin E."/>
        </authorList>
    </citation>
    <scope>NUCLEOTIDE SEQUENCE [LARGE SCALE GENOMIC DNA]</scope>
    <source>
        <strain evidence="3 4">CG 35</strain>
    </source>
</reference>
<name>A0A2T0YGF8_9MICC</name>
<dbReference type="Proteomes" id="UP000238217">
    <property type="component" value="Unassembled WGS sequence"/>
</dbReference>
<dbReference type="InterPro" id="IPR011761">
    <property type="entry name" value="ATP-grasp"/>
</dbReference>
<proteinExistence type="predicted"/>
<comment type="caution">
    <text evidence="3">The sequence shown here is derived from an EMBL/GenBank/DDBJ whole genome shotgun (WGS) entry which is preliminary data.</text>
</comment>
<keyword evidence="3" id="KW-0436">Ligase</keyword>
<dbReference type="SUPFAM" id="SSF56059">
    <property type="entry name" value="Glutathione synthetase ATP-binding domain-like"/>
    <property type="match status" value="1"/>
</dbReference>
<dbReference type="Gene3D" id="3.30.470.20">
    <property type="entry name" value="ATP-grasp fold, B domain"/>
    <property type="match status" value="1"/>
</dbReference>
<organism evidence="3 4">
    <name type="scientific">Nesterenkonia sandarakina</name>
    <dbReference type="NCBI Taxonomy" id="272918"/>
    <lineage>
        <taxon>Bacteria</taxon>
        <taxon>Bacillati</taxon>
        <taxon>Actinomycetota</taxon>
        <taxon>Actinomycetes</taxon>
        <taxon>Micrococcales</taxon>
        <taxon>Micrococcaceae</taxon>
        <taxon>Nesterenkonia</taxon>
    </lineage>
</organism>
<feature type="domain" description="ATP-grasp" evidence="2">
    <location>
        <begin position="151"/>
        <end position="351"/>
    </location>
</feature>
<keyword evidence="1" id="KW-0547">Nucleotide-binding</keyword>
<dbReference type="RefSeq" id="WP_258174997.1">
    <property type="nucleotide sequence ID" value="NZ_PVTY01000013.1"/>
</dbReference>
<dbReference type="EMBL" id="PVTY01000013">
    <property type="protein sequence ID" value="PRZ14054.1"/>
    <property type="molecule type" value="Genomic_DNA"/>
</dbReference>
<protein>
    <submittedName>
        <fullName evidence="3">D-aspartate ligase</fullName>
    </submittedName>
</protein>
<dbReference type="GO" id="GO:0016874">
    <property type="term" value="F:ligase activity"/>
    <property type="evidence" value="ECO:0007669"/>
    <property type="project" value="UniProtKB-KW"/>
</dbReference>
<evidence type="ECO:0000313" key="3">
    <source>
        <dbReference type="EMBL" id="PRZ14054.1"/>
    </source>
</evidence>
<dbReference type="AlphaFoldDB" id="A0A2T0YGF8"/>
<dbReference type="GO" id="GO:0005524">
    <property type="term" value="F:ATP binding"/>
    <property type="evidence" value="ECO:0007669"/>
    <property type="project" value="UniProtKB-UniRule"/>
</dbReference>
<evidence type="ECO:0000259" key="2">
    <source>
        <dbReference type="PROSITE" id="PS50975"/>
    </source>
</evidence>
<accession>A0A2T0YGF8</accession>
<dbReference type="PROSITE" id="PS50975">
    <property type="entry name" value="ATP_GRASP"/>
    <property type="match status" value="1"/>
</dbReference>
<evidence type="ECO:0000313" key="4">
    <source>
        <dbReference type="Proteomes" id="UP000238217"/>
    </source>
</evidence>
<dbReference type="GO" id="GO:0046872">
    <property type="term" value="F:metal ion binding"/>
    <property type="evidence" value="ECO:0007669"/>
    <property type="project" value="InterPro"/>
</dbReference>